<evidence type="ECO:0000313" key="1">
    <source>
        <dbReference type="EMBL" id="KAI7987266.1"/>
    </source>
</evidence>
<accession>A0ACC0FER6</accession>
<dbReference type="Proteomes" id="UP001060215">
    <property type="component" value="Chromosome 14"/>
</dbReference>
<keyword evidence="2" id="KW-1185">Reference proteome</keyword>
<proteinExistence type="predicted"/>
<sequence>MLEASNCPVHELRSDIIGFLNIYHHDPCPILLKNGPYGFYVQLGEDRKGYLPKRASVSQVTPNRYGNLVANTTAGIAGGTGVMPGEASNCPVHELRSDIIGFLNIYHHDPCPILLKNGPYGFYVQLGEDRKGYLPKRASVSNYITLEDAIELLRYPATSPVVLKLAKFGFSIRHRRTIAPVPKVTPNRYGNLVANTTAGIAGGTGVMPGGAWAGNVGNDELVEQNKANPVALPYHHAAPPPPLLYHLLCALPTPSLLVESSLSLEL</sequence>
<name>A0ACC0FER6_9ERIC</name>
<protein>
    <submittedName>
        <fullName evidence="1">Uncharacterized protein</fullName>
    </submittedName>
</protein>
<reference evidence="1 2" key="1">
    <citation type="journal article" date="2022" name="Plant J.">
        <title>Chromosome-level genome of Camellia lanceoleosa provides a valuable resource for understanding genome evolution and self-incompatibility.</title>
        <authorList>
            <person name="Gong W."/>
            <person name="Xiao S."/>
            <person name="Wang L."/>
            <person name="Liao Z."/>
            <person name="Chang Y."/>
            <person name="Mo W."/>
            <person name="Hu G."/>
            <person name="Li W."/>
            <person name="Zhao G."/>
            <person name="Zhu H."/>
            <person name="Hu X."/>
            <person name="Ji K."/>
            <person name="Xiang X."/>
            <person name="Song Q."/>
            <person name="Yuan D."/>
            <person name="Jin S."/>
            <person name="Zhang L."/>
        </authorList>
    </citation>
    <scope>NUCLEOTIDE SEQUENCE [LARGE SCALE GENOMIC DNA]</scope>
    <source>
        <strain evidence="1">SQ_2022a</strain>
    </source>
</reference>
<organism evidence="1 2">
    <name type="scientific">Camellia lanceoleosa</name>
    <dbReference type="NCBI Taxonomy" id="1840588"/>
    <lineage>
        <taxon>Eukaryota</taxon>
        <taxon>Viridiplantae</taxon>
        <taxon>Streptophyta</taxon>
        <taxon>Embryophyta</taxon>
        <taxon>Tracheophyta</taxon>
        <taxon>Spermatophyta</taxon>
        <taxon>Magnoliopsida</taxon>
        <taxon>eudicotyledons</taxon>
        <taxon>Gunneridae</taxon>
        <taxon>Pentapetalae</taxon>
        <taxon>asterids</taxon>
        <taxon>Ericales</taxon>
        <taxon>Theaceae</taxon>
        <taxon>Camellia</taxon>
    </lineage>
</organism>
<dbReference type="EMBL" id="CM045771">
    <property type="protein sequence ID" value="KAI7987266.1"/>
    <property type="molecule type" value="Genomic_DNA"/>
</dbReference>
<gene>
    <name evidence="1" type="ORF">LOK49_LG13G00079</name>
</gene>
<comment type="caution">
    <text evidence="1">The sequence shown here is derived from an EMBL/GenBank/DDBJ whole genome shotgun (WGS) entry which is preliminary data.</text>
</comment>
<evidence type="ECO:0000313" key="2">
    <source>
        <dbReference type="Proteomes" id="UP001060215"/>
    </source>
</evidence>